<evidence type="ECO:0000313" key="4">
    <source>
        <dbReference type="Proteomes" id="UP000275078"/>
    </source>
</evidence>
<keyword evidence="2" id="KW-0472">Membrane</keyword>
<feature type="transmembrane region" description="Helical" evidence="2">
    <location>
        <begin position="141"/>
        <end position="159"/>
    </location>
</feature>
<protein>
    <recommendedName>
        <fullName evidence="5">Phosphatidate cytidylyltransferase</fullName>
    </recommendedName>
</protein>
<feature type="transmembrane region" description="Helical" evidence="2">
    <location>
        <begin position="180"/>
        <end position="199"/>
    </location>
</feature>
<reference evidence="3 4" key="1">
    <citation type="journal article" date="2018" name="Nat. Ecol. Evol.">
        <title>Pezizomycetes genomes reveal the molecular basis of ectomycorrhizal truffle lifestyle.</title>
        <authorList>
            <person name="Murat C."/>
            <person name="Payen T."/>
            <person name="Noel B."/>
            <person name="Kuo A."/>
            <person name="Morin E."/>
            <person name="Chen J."/>
            <person name="Kohler A."/>
            <person name="Krizsan K."/>
            <person name="Balestrini R."/>
            <person name="Da Silva C."/>
            <person name="Montanini B."/>
            <person name="Hainaut M."/>
            <person name="Levati E."/>
            <person name="Barry K.W."/>
            <person name="Belfiori B."/>
            <person name="Cichocki N."/>
            <person name="Clum A."/>
            <person name="Dockter R.B."/>
            <person name="Fauchery L."/>
            <person name="Guy J."/>
            <person name="Iotti M."/>
            <person name="Le Tacon F."/>
            <person name="Lindquist E.A."/>
            <person name="Lipzen A."/>
            <person name="Malagnac F."/>
            <person name="Mello A."/>
            <person name="Molinier V."/>
            <person name="Miyauchi S."/>
            <person name="Poulain J."/>
            <person name="Riccioni C."/>
            <person name="Rubini A."/>
            <person name="Sitrit Y."/>
            <person name="Splivallo R."/>
            <person name="Traeger S."/>
            <person name="Wang M."/>
            <person name="Zifcakova L."/>
            <person name="Wipf D."/>
            <person name="Zambonelli A."/>
            <person name="Paolocci F."/>
            <person name="Nowrousian M."/>
            <person name="Ottonello S."/>
            <person name="Baldrian P."/>
            <person name="Spatafora J.W."/>
            <person name="Henrissat B."/>
            <person name="Nagy L.G."/>
            <person name="Aury J.M."/>
            <person name="Wincker P."/>
            <person name="Grigoriev I.V."/>
            <person name="Bonfante P."/>
            <person name="Martin F.M."/>
        </authorList>
    </citation>
    <scope>NUCLEOTIDE SEQUENCE [LARGE SCALE GENOMIC DNA]</scope>
    <source>
        <strain evidence="3 4">RN42</strain>
    </source>
</reference>
<dbReference type="PANTHER" id="PTHR31303:SF1">
    <property type="entry name" value="CTP-DEPENDENT DIACYLGLYCEROL KINASE 1"/>
    <property type="match status" value="1"/>
</dbReference>
<dbReference type="Proteomes" id="UP000275078">
    <property type="component" value="Unassembled WGS sequence"/>
</dbReference>
<keyword evidence="4" id="KW-1185">Reference proteome</keyword>
<name>A0A3N4HG82_ASCIM</name>
<evidence type="ECO:0008006" key="5">
    <source>
        <dbReference type="Google" id="ProtNLM"/>
    </source>
</evidence>
<dbReference type="GO" id="GO:0006654">
    <property type="term" value="P:phosphatidic acid biosynthetic process"/>
    <property type="evidence" value="ECO:0007669"/>
    <property type="project" value="TreeGrafter"/>
</dbReference>
<dbReference type="InterPro" id="IPR037997">
    <property type="entry name" value="Dgk1-like"/>
</dbReference>
<feature type="region of interest" description="Disordered" evidence="1">
    <location>
        <begin position="1"/>
        <end position="86"/>
    </location>
</feature>
<organism evidence="3 4">
    <name type="scientific">Ascobolus immersus RN42</name>
    <dbReference type="NCBI Taxonomy" id="1160509"/>
    <lineage>
        <taxon>Eukaryota</taxon>
        <taxon>Fungi</taxon>
        <taxon>Dikarya</taxon>
        <taxon>Ascomycota</taxon>
        <taxon>Pezizomycotina</taxon>
        <taxon>Pezizomycetes</taxon>
        <taxon>Pezizales</taxon>
        <taxon>Ascobolaceae</taxon>
        <taxon>Ascobolus</taxon>
    </lineage>
</organism>
<sequence>MSSSSSEAQANDFSSSDSTAIHTPLSSSSSSESLSRARPRSRSPATGSRSGGGSVRRRRSPPKQVSTTHTDESNGHLTAPQSAWRTISRSPSPLGLIPIHRSFNSLIHKHEVPRKALHVSIGGIVLYLYRNGYQPNMITPVLLSLLIPIASADILRFSVPSFNAFYIRVLGALMRESEVKGWNGVIWYLLGCLVVLHFFPKDIAVVSILLLSWCDTAASTFGRAWGRYTPAVRKGKSLAGCLAAFIVGVATAAMFWGSFAPNTPAFPNDPVGKMAELWTGNLALDLPVVGLVKGAKALAIGSLWTGFAASFSEVLPVFGADDNVVIPIVSAAGIWCFLKAFAV</sequence>
<feature type="transmembrane region" description="Helical" evidence="2">
    <location>
        <begin position="324"/>
        <end position="342"/>
    </location>
</feature>
<evidence type="ECO:0000256" key="2">
    <source>
        <dbReference type="SAM" id="Phobius"/>
    </source>
</evidence>
<keyword evidence="2" id="KW-1133">Transmembrane helix</keyword>
<evidence type="ECO:0000313" key="3">
    <source>
        <dbReference type="EMBL" id="RPA73105.1"/>
    </source>
</evidence>
<dbReference type="GO" id="GO:0004143">
    <property type="term" value="F:ATP-dependent diacylglycerol kinase activity"/>
    <property type="evidence" value="ECO:0007669"/>
    <property type="project" value="InterPro"/>
</dbReference>
<evidence type="ECO:0000256" key="1">
    <source>
        <dbReference type="SAM" id="MobiDB-lite"/>
    </source>
</evidence>
<dbReference type="OrthoDB" id="5673at2759"/>
<dbReference type="GO" id="GO:0005789">
    <property type="term" value="C:endoplasmic reticulum membrane"/>
    <property type="evidence" value="ECO:0007669"/>
    <property type="project" value="TreeGrafter"/>
</dbReference>
<proteinExistence type="predicted"/>
<feature type="transmembrane region" description="Helical" evidence="2">
    <location>
        <begin position="205"/>
        <end position="226"/>
    </location>
</feature>
<dbReference type="STRING" id="1160509.A0A3N4HG82"/>
<dbReference type="EMBL" id="ML119833">
    <property type="protein sequence ID" value="RPA73105.1"/>
    <property type="molecule type" value="Genomic_DNA"/>
</dbReference>
<dbReference type="PANTHER" id="PTHR31303">
    <property type="entry name" value="CTP-DEPENDENT DIACYLGLYCEROL KINASE 1"/>
    <property type="match status" value="1"/>
</dbReference>
<dbReference type="AlphaFoldDB" id="A0A3N4HG82"/>
<feature type="transmembrane region" description="Helical" evidence="2">
    <location>
        <begin position="238"/>
        <end position="259"/>
    </location>
</feature>
<keyword evidence="2" id="KW-0812">Transmembrane</keyword>
<feature type="compositionally biased region" description="Low complexity" evidence="1">
    <location>
        <begin position="23"/>
        <end position="48"/>
    </location>
</feature>
<feature type="compositionally biased region" description="Polar residues" evidence="1">
    <location>
        <begin position="1"/>
        <end position="21"/>
    </location>
</feature>
<accession>A0A3N4HG82</accession>
<feature type="compositionally biased region" description="Polar residues" evidence="1">
    <location>
        <begin position="75"/>
        <end position="86"/>
    </location>
</feature>
<gene>
    <name evidence="3" type="ORF">BJ508DRAFT_54796</name>
</gene>